<keyword evidence="6 9" id="KW-0560">Oxidoreductase</keyword>
<evidence type="ECO:0000256" key="6">
    <source>
        <dbReference type="ARBA" id="ARBA00023002"/>
    </source>
</evidence>
<dbReference type="InterPro" id="IPR001100">
    <property type="entry name" value="Pyr_nuc-diS_OxRdtase"/>
</dbReference>
<feature type="domain" description="FAD/NAD(P)-binding" evidence="11">
    <location>
        <begin position="3"/>
        <end position="316"/>
    </location>
</feature>
<dbReference type="Gene3D" id="3.30.390.30">
    <property type="match status" value="1"/>
</dbReference>
<dbReference type="InterPro" id="IPR012999">
    <property type="entry name" value="Pyr_OxRdtase_I_AS"/>
</dbReference>
<dbReference type="InterPro" id="IPR023753">
    <property type="entry name" value="FAD/NAD-binding_dom"/>
</dbReference>
<evidence type="ECO:0000256" key="5">
    <source>
        <dbReference type="ARBA" id="ARBA00022857"/>
    </source>
</evidence>
<keyword evidence="8 9" id="KW-0676">Redox-active center</keyword>
<sequence>MDYDITIIGGGSAGLTAAQIAHSLGAKVLLIEKERLGGDCLYHGCVPSKSLIHVADVVTQTRQAAQFGLQGGQGQIDMGKVGQYIQEVIARVAANEQTYTEGVDVAFDKVVFQSSTTLRLNDIDITSRHTLLATGSRPAIPALAGLETIDFLTNETVFDLTHLPSSLIVLGGGPVGVELAQALARLGTQVTIVQRARQLLPREEPEVAEALTSLLRAGGITIYTQAQPLQISQQDNKKMLSVQQGDKVLHLEAEELLVATGRQPNVAGLNLEAAGVLYTERGILVNDYLQTSMSNIFALGDVIGGYDFTHIAAYQAGVAVRNALLPIGKQKVDYRVLPWCTFTRPEVAHIGLTQAEAERHYKHVRVVTFPWREIDRAQTENEQAGFIKLILKGRKEEIVGAHLIGAQAGELLGELALAMKHHLSIGHIYNTIHPYPTYSTGLQQATFQAYLLGGTAITNRKLIQTVLRMKK</sequence>
<organism evidence="12 13">
    <name type="scientific">Dictyobacter formicarum</name>
    <dbReference type="NCBI Taxonomy" id="2778368"/>
    <lineage>
        <taxon>Bacteria</taxon>
        <taxon>Bacillati</taxon>
        <taxon>Chloroflexota</taxon>
        <taxon>Ktedonobacteria</taxon>
        <taxon>Ktedonobacterales</taxon>
        <taxon>Dictyobacteraceae</taxon>
        <taxon>Dictyobacter</taxon>
    </lineage>
</organism>
<dbReference type="InterPro" id="IPR008143">
    <property type="entry name" value="Ala_DH/PNT_CS2"/>
</dbReference>
<evidence type="ECO:0000256" key="7">
    <source>
        <dbReference type="ARBA" id="ARBA00023157"/>
    </source>
</evidence>
<evidence type="ECO:0000313" key="13">
    <source>
        <dbReference type="Proteomes" id="UP000635565"/>
    </source>
</evidence>
<dbReference type="PRINTS" id="PR00411">
    <property type="entry name" value="PNDRDTASEI"/>
</dbReference>
<evidence type="ECO:0000256" key="2">
    <source>
        <dbReference type="ARBA" id="ARBA00007532"/>
    </source>
</evidence>
<feature type="domain" description="Pyridine nucleotide-disulphide oxidoreductase dimerisation" evidence="10">
    <location>
        <begin position="338"/>
        <end position="445"/>
    </location>
</feature>
<proteinExistence type="inferred from homology"/>
<evidence type="ECO:0000256" key="4">
    <source>
        <dbReference type="ARBA" id="ARBA00022827"/>
    </source>
</evidence>
<dbReference type="InterPro" id="IPR004099">
    <property type="entry name" value="Pyr_nucl-diS_OxRdtase_dimer"/>
</dbReference>
<name>A0ABQ3VIJ6_9CHLR</name>
<evidence type="ECO:0000259" key="11">
    <source>
        <dbReference type="Pfam" id="PF07992"/>
    </source>
</evidence>
<comment type="cofactor">
    <cofactor evidence="1">
        <name>FAD</name>
        <dbReference type="ChEBI" id="CHEBI:57692"/>
    </cofactor>
</comment>
<gene>
    <name evidence="12" type="ORF">KSZ_40280</name>
</gene>
<dbReference type="SUPFAM" id="SSF51905">
    <property type="entry name" value="FAD/NAD(P)-binding domain"/>
    <property type="match status" value="1"/>
</dbReference>
<dbReference type="PROSITE" id="PS00076">
    <property type="entry name" value="PYRIDINE_REDOX_1"/>
    <property type="match status" value="1"/>
</dbReference>
<evidence type="ECO:0000256" key="1">
    <source>
        <dbReference type="ARBA" id="ARBA00001974"/>
    </source>
</evidence>
<dbReference type="PROSITE" id="PS00837">
    <property type="entry name" value="ALADH_PNT_2"/>
    <property type="match status" value="1"/>
</dbReference>
<keyword evidence="4 9" id="KW-0274">FAD</keyword>
<keyword evidence="13" id="KW-1185">Reference proteome</keyword>
<dbReference type="PRINTS" id="PR00368">
    <property type="entry name" value="FADPNR"/>
</dbReference>
<evidence type="ECO:0000256" key="8">
    <source>
        <dbReference type="ARBA" id="ARBA00023284"/>
    </source>
</evidence>
<comment type="similarity">
    <text evidence="2 9">Belongs to the class-I pyridine nucleotide-disulfide oxidoreductase family.</text>
</comment>
<keyword evidence="5" id="KW-0521">NADP</keyword>
<dbReference type="SUPFAM" id="SSF55424">
    <property type="entry name" value="FAD/NAD-linked reductases, dimerisation (C-terminal) domain"/>
    <property type="match status" value="1"/>
</dbReference>
<evidence type="ECO:0000313" key="12">
    <source>
        <dbReference type="EMBL" id="GHO86022.1"/>
    </source>
</evidence>
<reference evidence="12 13" key="1">
    <citation type="journal article" date="2021" name="Int. J. Syst. Evol. Microbiol.">
        <title>Reticulibacter mediterranei gen. nov., sp. nov., within the new family Reticulibacteraceae fam. nov., and Ktedonospora formicarum gen. nov., sp. nov., Ktedonobacter robiniae sp. nov., Dictyobacter formicarum sp. nov. and Dictyobacter arantiisoli sp. nov., belonging to the class Ktedonobacteria.</title>
        <authorList>
            <person name="Yabe S."/>
            <person name="Zheng Y."/>
            <person name="Wang C.M."/>
            <person name="Sakai Y."/>
            <person name="Abe K."/>
            <person name="Yokota A."/>
            <person name="Donadio S."/>
            <person name="Cavaletti L."/>
            <person name="Monciardini P."/>
        </authorList>
    </citation>
    <scope>NUCLEOTIDE SEQUENCE [LARGE SCALE GENOMIC DNA]</scope>
    <source>
        <strain evidence="12 13">SOSP1-9</strain>
    </source>
</reference>
<keyword evidence="7" id="KW-1015">Disulfide bond</keyword>
<dbReference type="Proteomes" id="UP000635565">
    <property type="component" value="Unassembled WGS sequence"/>
</dbReference>
<dbReference type="EMBL" id="BNJJ01000011">
    <property type="protein sequence ID" value="GHO86022.1"/>
    <property type="molecule type" value="Genomic_DNA"/>
</dbReference>
<keyword evidence="3 9" id="KW-0285">Flavoprotein</keyword>
<evidence type="ECO:0000259" key="10">
    <source>
        <dbReference type="Pfam" id="PF02852"/>
    </source>
</evidence>
<comment type="caution">
    <text evidence="12">The sequence shown here is derived from an EMBL/GenBank/DDBJ whole genome shotgun (WGS) entry which is preliminary data.</text>
</comment>
<accession>A0ABQ3VIJ6</accession>
<evidence type="ECO:0000256" key="3">
    <source>
        <dbReference type="ARBA" id="ARBA00022630"/>
    </source>
</evidence>
<dbReference type="Pfam" id="PF02852">
    <property type="entry name" value="Pyr_redox_dim"/>
    <property type="match status" value="1"/>
</dbReference>
<dbReference type="PIRSF" id="PIRSF000350">
    <property type="entry name" value="Mercury_reductase_MerA"/>
    <property type="match status" value="1"/>
</dbReference>
<evidence type="ECO:0000256" key="9">
    <source>
        <dbReference type="RuleBase" id="RU003691"/>
    </source>
</evidence>
<dbReference type="Gene3D" id="3.50.50.60">
    <property type="entry name" value="FAD/NAD(P)-binding domain"/>
    <property type="match status" value="2"/>
</dbReference>
<dbReference type="PANTHER" id="PTHR43014">
    <property type="entry name" value="MERCURIC REDUCTASE"/>
    <property type="match status" value="1"/>
</dbReference>
<protein>
    <submittedName>
        <fullName evidence="12">Mercuric reductase</fullName>
    </submittedName>
</protein>
<dbReference type="PANTHER" id="PTHR43014:SF2">
    <property type="entry name" value="MERCURIC REDUCTASE"/>
    <property type="match status" value="1"/>
</dbReference>
<dbReference type="InterPro" id="IPR036188">
    <property type="entry name" value="FAD/NAD-bd_sf"/>
</dbReference>
<dbReference type="Pfam" id="PF07992">
    <property type="entry name" value="Pyr_redox_2"/>
    <property type="match status" value="1"/>
</dbReference>
<dbReference type="InterPro" id="IPR016156">
    <property type="entry name" value="FAD/NAD-linked_Rdtase_dimer_sf"/>
</dbReference>
<dbReference type="RefSeq" id="WP_201363654.1">
    <property type="nucleotide sequence ID" value="NZ_BNJJ01000011.1"/>
</dbReference>